<protein>
    <submittedName>
        <fullName evidence="2">Uncharacterized protein</fullName>
    </submittedName>
</protein>
<dbReference type="PANTHER" id="PTHR28153:SF1">
    <property type="entry name" value="DUF4484 DOMAIN-CONTAINING PROTEIN"/>
    <property type="match status" value="1"/>
</dbReference>
<dbReference type="Proteomes" id="UP000298030">
    <property type="component" value="Unassembled WGS sequence"/>
</dbReference>
<dbReference type="OrthoDB" id="2152680at2759"/>
<dbReference type="AlphaFoldDB" id="A0A4Y7SYT7"/>
<evidence type="ECO:0000313" key="2">
    <source>
        <dbReference type="EMBL" id="TEB26389.1"/>
    </source>
</evidence>
<proteinExistence type="predicted"/>
<dbReference type="InterPro" id="IPR018626">
    <property type="entry name" value="LCHN/Anr2"/>
</dbReference>
<evidence type="ECO:0000313" key="3">
    <source>
        <dbReference type="Proteomes" id="UP000298030"/>
    </source>
</evidence>
<name>A0A4Y7SYT7_COPMI</name>
<comment type="caution">
    <text evidence="2">The sequence shown here is derived from an EMBL/GenBank/DDBJ whole genome shotgun (WGS) entry which is preliminary data.</text>
</comment>
<feature type="compositionally biased region" description="Polar residues" evidence="1">
    <location>
        <begin position="375"/>
        <end position="392"/>
    </location>
</feature>
<dbReference type="Pfam" id="PF09804">
    <property type="entry name" value="DENND11"/>
    <property type="match status" value="1"/>
</dbReference>
<feature type="compositionally biased region" description="Polar residues" evidence="1">
    <location>
        <begin position="328"/>
        <end position="341"/>
    </location>
</feature>
<sequence>MAFAPPQDVVAVFHASFHPTRGNVLDWHFSADDDLDIESLGLEFSALPSGLHQLDEDVMRRRTSHPLYRGFLLGSLGILVAGPSERVVAQGARPSALVDIPASEGEEWFAPAREFFEQRERPRGLSSARNPGQTGRTSCTTRFGFWLRSSACPSHPPDPPLTHITPTLALPSVLSLLGQRLLRYTATCSHGKRILIYTKPPVEFACGYVAMQLLNMVRSVQQEVQEGYMDDAEDGKVTVIPSRHSPSETTRILGMVTLHDLLGSKFGDDGDTEHSDEDGVGRGWIACTTDALFLEKPSYYDLLIDLTSVGVSSSSTVAFTTPKHPTSAGANSPTNSGSSWMITPVSGAPAANGTRPRPTMYISVPKHPLPIPAHVNSSSTRGSRRISLQQRGARNPTKSRHTTNVNKPVGRGAT</sequence>
<feature type="region of interest" description="Disordered" evidence="1">
    <location>
        <begin position="323"/>
        <end position="414"/>
    </location>
</feature>
<gene>
    <name evidence="2" type="ORF">FA13DRAFT_1889921</name>
</gene>
<evidence type="ECO:0000256" key="1">
    <source>
        <dbReference type="SAM" id="MobiDB-lite"/>
    </source>
</evidence>
<dbReference type="InterPro" id="IPR053056">
    <property type="entry name" value="Lipid_Metab_Assoc_Protein"/>
</dbReference>
<reference evidence="2 3" key="1">
    <citation type="journal article" date="2019" name="Nat. Ecol. Evol.">
        <title>Megaphylogeny resolves global patterns of mushroom evolution.</title>
        <authorList>
            <person name="Varga T."/>
            <person name="Krizsan K."/>
            <person name="Foldi C."/>
            <person name="Dima B."/>
            <person name="Sanchez-Garcia M."/>
            <person name="Sanchez-Ramirez S."/>
            <person name="Szollosi G.J."/>
            <person name="Szarkandi J.G."/>
            <person name="Papp V."/>
            <person name="Albert L."/>
            <person name="Andreopoulos W."/>
            <person name="Angelini C."/>
            <person name="Antonin V."/>
            <person name="Barry K.W."/>
            <person name="Bougher N.L."/>
            <person name="Buchanan P."/>
            <person name="Buyck B."/>
            <person name="Bense V."/>
            <person name="Catcheside P."/>
            <person name="Chovatia M."/>
            <person name="Cooper J."/>
            <person name="Damon W."/>
            <person name="Desjardin D."/>
            <person name="Finy P."/>
            <person name="Geml J."/>
            <person name="Haridas S."/>
            <person name="Hughes K."/>
            <person name="Justo A."/>
            <person name="Karasinski D."/>
            <person name="Kautmanova I."/>
            <person name="Kiss B."/>
            <person name="Kocsube S."/>
            <person name="Kotiranta H."/>
            <person name="LaButti K.M."/>
            <person name="Lechner B.E."/>
            <person name="Liimatainen K."/>
            <person name="Lipzen A."/>
            <person name="Lukacs Z."/>
            <person name="Mihaltcheva S."/>
            <person name="Morgado L.N."/>
            <person name="Niskanen T."/>
            <person name="Noordeloos M.E."/>
            <person name="Ohm R.A."/>
            <person name="Ortiz-Santana B."/>
            <person name="Ovrebo C."/>
            <person name="Racz N."/>
            <person name="Riley R."/>
            <person name="Savchenko A."/>
            <person name="Shiryaev A."/>
            <person name="Soop K."/>
            <person name="Spirin V."/>
            <person name="Szebenyi C."/>
            <person name="Tomsovsky M."/>
            <person name="Tulloss R.E."/>
            <person name="Uehling J."/>
            <person name="Grigoriev I.V."/>
            <person name="Vagvolgyi C."/>
            <person name="Papp T."/>
            <person name="Martin F.M."/>
            <person name="Miettinen O."/>
            <person name="Hibbett D.S."/>
            <person name="Nagy L.G."/>
        </authorList>
    </citation>
    <scope>NUCLEOTIDE SEQUENCE [LARGE SCALE GENOMIC DNA]</scope>
    <source>
        <strain evidence="2 3">FP101781</strain>
    </source>
</reference>
<dbReference type="EMBL" id="QPFP01000048">
    <property type="protein sequence ID" value="TEB26389.1"/>
    <property type="molecule type" value="Genomic_DNA"/>
</dbReference>
<keyword evidence="3" id="KW-1185">Reference proteome</keyword>
<accession>A0A4Y7SYT7</accession>
<dbReference type="GO" id="GO:0005811">
    <property type="term" value="C:lipid droplet"/>
    <property type="evidence" value="ECO:0007669"/>
    <property type="project" value="TreeGrafter"/>
</dbReference>
<organism evidence="2 3">
    <name type="scientific">Coprinellus micaceus</name>
    <name type="common">Glistening ink-cap mushroom</name>
    <name type="synonym">Coprinus micaceus</name>
    <dbReference type="NCBI Taxonomy" id="71717"/>
    <lineage>
        <taxon>Eukaryota</taxon>
        <taxon>Fungi</taxon>
        <taxon>Dikarya</taxon>
        <taxon>Basidiomycota</taxon>
        <taxon>Agaricomycotina</taxon>
        <taxon>Agaricomycetes</taxon>
        <taxon>Agaricomycetidae</taxon>
        <taxon>Agaricales</taxon>
        <taxon>Agaricineae</taxon>
        <taxon>Psathyrellaceae</taxon>
        <taxon>Coprinellus</taxon>
    </lineage>
</organism>
<dbReference type="PANTHER" id="PTHR28153">
    <property type="entry name" value="PROTEIN, PUTATIVE-RELATED"/>
    <property type="match status" value="1"/>
</dbReference>